<comment type="caution">
    <text evidence="1">The sequence shown here is derived from an EMBL/GenBank/DDBJ whole genome shotgun (WGS) entry which is preliminary data.</text>
</comment>
<dbReference type="PANTHER" id="PTHR12526:SF572">
    <property type="entry name" value="BLL5144 PROTEIN"/>
    <property type="match status" value="1"/>
</dbReference>
<gene>
    <name evidence="1" type="ORF">HNR73_005993</name>
</gene>
<protein>
    <submittedName>
        <fullName evidence="1">Glycosyltransferase involved in cell wall biosynthesis</fullName>
    </submittedName>
</protein>
<dbReference type="Gene3D" id="3.40.50.2000">
    <property type="entry name" value="Glycogen Phosphorylase B"/>
    <property type="match status" value="2"/>
</dbReference>
<dbReference type="EMBL" id="JACHGT010000015">
    <property type="protein sequence ID" value="MBB6038113.1"/>
    <property type="molecule type" value="Genomic_DNA"/>
</dbReference>
<accession>A0A841FTJ2</accession>
<evidence type="ECO:0000313" key="2">
    <source>
        <dbReference type="Proteomes" id="UP000548476"/>
    </source>
</evidence>
<keyword evidence="1" id="KW-0808">Transferase</keyword>
<evidence type="ECO:0000313" key="1">
    <source>
        <dbReference type="EMBL" id="MBB6038113.1"/>
    </source>
</evidence>
<keyword evidence="2" id="KW-1185">Reference proteome</keyword>
<dbReference type="Pfam" id="PF13692">
    <property type="entry name" value="Glyco_trans_1_4"/>
    <property type="match status" value="1"/>
</dbReference>
<sequence>MSRAPFRGLLPAHTDRRTRLVIVSTYPPRRCGLATFSRDLRDALVRVAPDLAVSVCALDADLGLDYPAEVGTVVRGGEPAAYRAAARALAARGTDAVLIEHEFGIFGGPCGEHVLAMTDELSRLHVPYIVTPHTVLSDPPPEQAATLGELCRRAAAVAVLTPSAVRYAVASGVAAPEQLVVTPHGAPTALRTEATSARTGAPLTAALAEAEGRRILSTFGLLGPGKAIENAVRALSTVVGDHPDLRYVVAGATHPEEQRRNGEAYRDSLRELVSGLGLDEHVVFVDDFLSTTDLAVLLGRTDVYLTPYRSREQISSGTLTFAVAAGRPVVSTDYHYACDVLAGGAGELVPVDDPVAFGSALAGLLGDPARLRRARLAAETTGMGLLWPAVARQVAGVVRGVVGASGSFTGGLRRRTTERVAHSPA</sequence>
<dbReference type="Proteomes" id="UP000548476">
    <property type="component" value="Unassembled WGS sequence"/>
</dbReference>
<dbReference type="GO" id="GO:0016740">
    <property type="term" value="F:transferase activity"/>
    <property type="evidence" value="ECO:0007669"/>
    <property type="project" value="UniProtKB-KW"/>
</dbReference>
<reference evidence="1 2" key="1">
    <citation type="submission" date="2020-08" db="EMBL/GenBank/DDBJ databases">
        <title>Genomic Encyclopedia of Type Strains, Phase IV (KMG-IV): sequencing the most valuable type-strain genomes for metagenomic binning, comparative biology and taxonomic classification.</title>
        <authorList>
            <person name="Goeker M."/>
        </authorList>
    </citation>
    <scope>NUCLEOTIDE SEQUENCE [LARGE SCALE GENOMIC DNA]</scope>
    <source>
        <strain evidence="1 2">YIM 65646</strain>
    </source>
</reference>
<dbReference type="PANTHER" id="PTHR12526">
    <property type="entry name" value="GLYCOSYLTRANSFERASE"/>
    <property type="match status" value="1"/>
</dbReference>
<dbReference type="SUPFAM" id="SSF53756">
    <property type="entry name" value="UDP-Glycosyltransferase/glycogen phosphorylase"/>
    <property type="match status" value="1"/>
</dbReference>
<dbReference type="AlphaFoldDB" id="A0A841FTJ2"/>
<organism evidence="1 2">
    <name type="scientific">Phytomonospora endophytica</name>
    <dbReference type="NCBI Taxonomy" id="714109"/>
    <lineage>
        <taxon>Bacteria</taxon>
        <taxon>Bacillati</taxon>
        <taxon>Actinomycetota</taxon>
        <taxon>Actinomycetes</taxon>
        <taxon>Micromonosporales</taxon>
        <taxon>Micromonosporaceae</taxon>
        <taxon>Phytomonospora</taxon>
    </lineage>
</organism>
<name>A0A841FTJ2_9ACTN</name>
<proteinExistence type="predicted"/>